<gene>
    <name evidence="1" type="ORF">KUTeg_002980</name>
</gene>
<protein>
    <submittedName>
        <fullName evidence="1">Uncharacterized protein</fullName>
    </submittedName>
</protein>
<evidence type="ECO:0000313" key="1">
    <source>
        <dbReference type="EMBL" id="KAJ8317889.1"/>
    </source>
</evidence>
<keyword evidence="2" id="KW-1185">Reference proteome</keyword>
<proteinExistence type="predicted"/>
<evidence type="ECO:0000313" key="2">
    <source>
        <dbReference type="Proteomes" id="UP001217089"/>
    </source>
</evidence>
<organism evidence="1 2">
    <name type="scientific">Tegillarca granosa</name>
    <name type="common">Malaysian cockle</name>
    <name type="synonym">Anadara granosa</name>
    <dbReference type="NCBI Taxonomy" id="220873"/>
    <lineage>
        <taxon>Eukaryota</taxon>
        <taxon>Metazoa</taxon>
        <taxon>Spiralia</taxon>
        <taxon>Lophotrochozoa</taxon>
        <taxon>Mollusca</taxon>
        <taxon>Bivalvia</taxon>
        <taxon>Autobranchia</taxon>
        <taxon>Pteriomorphia</taxon>
        <taxon>Arcoida</taxon>
        <taxon>Arcoidea</taxon>
        <taxon>Arcidae</taxon>
        <taxon>Tegillarca</taxon>
    </lineage>
</organism>
<sequence length="277" mass="32108">MRENPCILPPSEIRFTQDSIGTTFGRSTRHAFQPIGETLDDLLKGRCSIYTIPSISVTWKKGKVYSADNRRLWICKKAEALESFNSIPVREIDDYYISSMKRTTVNKGESLYVRGDPGGSYWKTLKPRPIFKHHIIEMRKNEINRHNQAPAVDINTGKDVSIKGDDKEKEKTDKVVSEEKQKINNSLKTVTPFNAVVNIDIETNKHVDYSFNVQNPKRKSCCVRNIYTILTFVISCIKFYNKILKNKILICCYISCLHIFLKLYNIIYNIKIYIRII</sequence>
<name>A0ABQ9FKS5_TEGGR</name>
<accession>A0ABQ9FKS5</accession>
<dbReference type="Proteomes" id="UP001217089">
    <property type="component" value="Unassembled WGS sequence"/>
</dbReference>
<reference evidence="1 2" key="1">
    <citation type="submission" date="2022-12" db="EMBL/GenBank/DDBJ databases">
        <title>Chromosome-level genome of Tegillarca granosa.</title>
        <authorList>
            <person name="Kim J."/>
        </authorList>
    </citation>
    <scope>NUCLEOTIDE SEQUENCE [LARGE SCALE GENOMIC DNA]</scope>
    <source>
        <strain evidence="1">Teg-2019</strain>
        <tissue evidence="1">Adductor muscle</tissue>
    </source>
</reference>
<comment type="caution">
    <text evidence="1">The sequence shown here is derived from an EMBL/GenBank/DDBJ whole genome shotgun (WGS) entry which is preliminary data.</text>
</comment>
<dbReference type="EMBL" id="JARBDR010000214">
    <property type="protein sequence ID" value="KAJ8317889.1"/>
    <property type="molecule type" value="Genomic_DNA"/>
</dbReference>